<dbReference type="OrthoDB" id="7058586at2"/>
<dbReference type="RefSeq" id="WP_114103198.1">
    <property type="nucleotide sequence ID" value="NZ_JPWF01000010.1"/>
</dbReference>
<dbReference type="EMBL" id="JPWF01000010">
    <property type="protein sequence ID" value="RCK34664.1"/>
    <property type="molecule type" value="Genomic_DNA"/>
</dbReference>
<dbReference type="InterPro" id="IPR021295">
    <property type="entry name" value="DUF2867"/>
</dbReference>
<comment type="caution">
    <text evidence="1">The sequence shown here is derived from an EMBL/GenBank/DDBJ whole genome shotgun (WGS) entry which is preliminary data.</text>
</comment>
<dbReference type="Proteomes" id="UP000253226">
    <property type="component" value="Unassembled WGS sequence"/>
</dbReference>
<sequence length="159" mass="17899">MRHRASMRPVAIPHPAMPEGDWGDCFSITTSASGLTPEIAARQIMGSRPDWVVRLMLMRDFLMRPFGLKSGMHEPENPDVIGIFPVITRDETSIILGLNDRHLDFRLVIELEPAGNDQTQIHTTTIVKRHNIFGRLYLATITPFHNRIVPAMLNSAYAA</sequence>
<proteinExistence type="predicted"/>
<gene>
    <name evidence="1" type="ORF">TH19_15625</name>
</gene>
<evidence type="ECO:0008006" key="3">
    <source>
        <dbReference type="Google" id="ProtNLM"/>
    </source>
</evidence>
<evidence type="ECO:0000313" key="1">
    <source>
        <dbReference type="EMBL" id="RCK34664.1"/>
    </source>
</evidence>
<protein>
    <recommendedName>
        <fullName evidence="3">DUF2867 domain-containing protein</fullName>
    </recommendedName>
</protein>
<accession>A0A367W2P2</accession>
<reference evidence="1 2" key="1">
    <citation type="submission" date="2014-07" db="EMBL/GenBank/DDBJ databases">
        <title>Draft genome sequence of Thalassospira profundimaris 35.</title>
        <authorList>
            <person name="Lai Q."/>
            <person name="Shao Z."/>
        </authorList>
    </citation>
    <scope>NUCLEOTIDE SEQUENCE [LARGE SCALE GENOMIC DNA]</scope>
    <source>
        <strain evidence="1 2">35</strain>
    </source>
</reference>
<organism evidence="1 2">
    <name type="scientific">Thalassospira profundimaris</name>
    <dbReference type="NCBI Taxonomy" id="502049"/>
    <lineage>
        <taxon>Bacteria</taxon>
        <taxon>Pseudomonadati</taxon>
        <taxon>Pseudomonadota</taxon>
        <taxon>Alphaproteobacteria</taxon>
        <taxon>Rhodospirillales</taxon>
        <taxon>Thalassospiraceae</taxon>
        <taxon>Thalassospira</taxon>
    </lineage>
</organism>
<evidence type="ECO:0000313" key="2">
    <source>
        <dbReference type="Proteomes" id="UP000253226"/>
    </source>
</evidence>
<dbReference type="AlphaFoldDB" id="A0A367W2P2"/>
<dbReference type="Pfam" id="PF11066">
    <property type="entry name" value="DUF2867"/>
    <property type="match status" value="1"/>
</dbReference>
<name>A0A367W2P2_9PROT</name>